<dbReference type="RefSeq" id="XP_004700819.1">
    <property type="nucleotide sequence ID" value="XM_004700762.1"/>
</dbReference>
<dbReference type="GeneID" id="101664623"/>
<evidence type="ECO:0000313" key="3">
    <source>
        <dbReference type="RefSeq" id="XP_004700819.1"/>
    </source>
</evidence>
<accession>A0ABM0III7</accession>
<gene>
    <name evidence="3" type="primary">LOC101664623</name>
</gene>
<dbReference type="Proteomes" id="UP000694863">
    <property type="component" value="Unplaced"/>
</dbReference>
<feature type="compositionally biased region" description="Polar residues" evidence="1">
    <location>
        <begin position="187"/>
        <end position="197"/>
    </location>
</feature>
<keyword evidence="2" id="KW-1185">Reference proteome</keyword>
<feature type="compositionally biased region" description="Polar residues" evidence="1">
    <location>
        <begin position="110"/>
        <end position="120"/>
    </location>
</feature>
<evidence type="ECO:0000256" key="1">
    <source>
        <dbReference type="SAM" id="MobiDB-lite"/>
    </source>
</evidence>
<sequence>MQHPAGDSPLERDKEVPGDEGHLNEDPEHLQGGSGSSNLDSVLQKRLVAGPLGSTGNLGSLHPEVQSEGNGAFLHRHCENQGNLLQFDRQAPGRISTSPTLRRLRGSGCGSLTSTPQQDTWEMPPWGSCKEPVRSTCYLAKTPPGSPKDSSPTLSPLIFSNRRLSSDPEKALPTADSVELQMRPSEKQTPPRHQSINKGFLHQASPLPSPTPPRSSPQVTQL</sequence>
<protein>
    <submittedName>
        <fullName evidence="3">Pleckstrin homology domain-containing family G member 7</fullName>
    </submittedName>
</protein>
<evidence type="ECO:0000313" key="2">
    <source>
        <dbReference type="Proteomes" id="UP000694863"/>
    </source>
</evidence>
<proteinExistence type="predicted"/>
<feature type="region of interest" description="Disordered" evidence="1">
    <location>
        <begin position="84"/>
        <end position="127"/>
    </location>
</feature>
<feature type="region of interest" description="Disordered" evidence="1">
    <location>
        <begin position="1"/>
        <end position="68"/>
    </location>
</feature>
<name>A0ABM0III7_ECHTE</name>
<reference evidence="3" key="1">
    <citation type="submission" date="2025-08" db="UniProtKB">
        <authorList>
            <consortium name="RefSeq"/>
        </authorList>
    </citation>
    <scope>IDENTIFICATION</scope>
</reference>
<organism evidence="2 3">
    <name type="scientific">Echinops telfairi</name>
    <name type="common">Lesser hedgehog tenrec</name>
    <dbReference type="NCBI Taxonomy" id="9371"/>
    <lineage>
        <taxon>Eukaryota</taxon>
        <taxon>Metazoa</taxon>
        <taxon>Chordata</taxon>
        <taxon>Craniata</taxon>
        <taxon>Vertebrata</taxon>
        <taxon>Euteleostomi</taxon>
        <taxon>Mammalia</taxon>
        <taxon>Eutheria</taxon>
        <taxon>Afrotheria</taxon>
        <taxon>Tenrecidae</taxon>
        <taxon>Tenrecinae</taxon>
        <taxon>Echinops</taxon>
    </lineage>
</organism>
<feature type="region of interest" description="Disordered" evidence="1">
    <location>
        <begin position="140"/>
        <end position="222"/>
    </location>
</feature>
<feature type="compositionally biased region" description="Basic and acidic residues" evidence="1">
    <location>
        <begin position="9"/>
        <end position="29"/>
    </location>
</feature>
<dbReference type="Pfam" id="PF15720">
    <property type="entry name" value="DUF4675"/>
    <property type="match status" value="1"/>
</dbReference>